<dbReference type="PANTHER" id="PTHR43861">
    <property type="entry name" value="TRANS-ACONITATE 2-METHYLTRANSFERASE-RELATED"/>
    <property type="match status" value="1"/>
</dbReference>
<protein>
    <submittedName>
        <fullName evidence="4">Ubiquinone/menaquinone biosynthesis C-methylase UbiE</fullName>
    </submittedName>
</protein>
<dbReference type="RefSeq" id="WP_184660231.1">
    <property type="nucleotide sequence ID" value="NZ_CP031518.1"/>
</dbReference>
<evidence type="ECO:0000256" key="2">
    <source>
        <dbReference type="ARBA" id="ARBA00022679"/>
    </source>
</evidence>
<dbReference type="GO" id="GO:0032259">
    <property type="term" value="P:methylation"/>
    <property type="evidence" value="ECO:0007669"/>
    <property type="project" value="UniProtKB-KW"/>
</dbReference>
<proteinExistence type="predicted"/>
<dbReference type="CDD" id="cd02440">
    <property type="entry name" value="AdoMet_MTases"/>
    <property type="match status" value="1"/>
</dbReference>
<evidence type="ECO:0000256" key="1">
    <source>
        <dbReference type="ARBA" id="ARBA00022603"/>
    </source>
</evidence>
<keyword evidence="1 4" id="KW-0489">Methyltransferase</keyword>
<keyword evidence="5" id="KW-1185">Reference proteome</keyword>
<dbReference type="Pfam" id="PF13649">
    <property type="entry name" value="Methyltransf_25"/>
    <property type="match status" value="1"/>
</dbReference>
<dbReference type="Proteomes" id="UP000518887">
    <property type="component" value="Unassembled WGS sequence"/>
</dbReference>
<evidence type="ECO:0000313" key="5">
    <source>
        <dbReference type="Proteomes" id="UP000518887"/>
    </source>
</evidence>
<dbReference type="SUPFAM" id="SSF53335">
    <property type="entry name" value="S-adenosyl-L-methionine-dependent methyltransferases"/>
    <property type="match status" value="1"/>
</dbReference>
<dbReference type="AlphaFoldDB" id="A0A7W8GA77"/>
<reference evidence="4 5" key="1">
    <citation type="submission" date="2020-08" db="EMBL/GenBank/DDBJ databases">
        <title>Genomic Encyclopedia of Type Strains, Phase IV (KMG-IV): sequencing the most valuable type-strain genomes for metagenomic binning, comparative biology and taxonomic classification.</title>
        <authorList>
            <person name="Goeker M."/>
        </authorList>
    </citation>
    <scope>NUCLEOTIDE SEQUENCE [LARGE SCALE GENOMIC DNA]</scope>
    <source>
        <strain evidence="4 5">DSM 103462</strain>
    </source>
</reference>
<evidence type="ECO:0000259" key="3">
    <source>
        <dbReference type="Pfam" id="PF13649"/>
    </source>
</evidence>
<gene>
    <name evidence="4" type="ORF">HNP76_002099</name>
</gene>
<keyword evidence="2" id="KW-0808">Transferase</keyword>
<keyword evidence="4" id="KW-0830">Ubiquinone</keyword>
<dbReference type="InterPro" id="IPR041698">
    <property type="entry name" value="Methyltransf_25"/>
</dbReference>
<dbReference type="Gene3D" id="3.40.50.150">
    <property type="entry name" value="Vaccinia Virus protein VP39"/>
    <property type="match status" value="1"/>
</dbReference>
<comment type="caution">
    <text evidence="4">The sequence shown here is derived from an EMBL/GenBank/DDBJ whole genome shotgun (WGS) entry which is preliminary data.</text>
</comment>
<dbReference type="PANTHER" id="PTHR43861:SF1">
    <property type="entry name" value="TRANS-ACONITATE 2-METHYLTRANSFERASE"/>
    <property type="match status" value="1"/>
</dbReference>
<dbReference type="InterPro" id="IPR029063">
    <property type="entry name" value="SAM-dependent_MTases_sf"/>
</dbReference>
<organism evidence="4 5">
    <name type="scientific">Treponema ruminis</name>
    <dbReference type="NCBI Taxonomy" id="744515"/>
    <lineage>
        <taxon>Bacteria</taxon>
        <taxon>Pseudomonadati</taxon>
        <taxon>Spirochaetota</taxon>
        <taxon>Spirochaetia</taxon>
        <taxon>Spirochaetales</taxon>
        <taxon>Treponemataceae</taxon>
        <taxon>Treponema</taxon>
    </lineage>
</organism>
<feature type="domain" description="Methyltransferase" evidence="3">
    <location>
        <begin position="40"/>
        <end position="132"/>
    </location>
</feature>
<dbReference type="EMBL" id="JACHFQ010000006">
    <property type="protein sequence ID" value="MBB5226718.1"/>
    <property type="molecule type" value="Genomic_DNA"/>
</dbReference>
<evidence type="ECO:0000313" key="4">
    <source>
        <dbReference type="EMBL" id="MBB5226718.1"/>
    </source>
</evidence>
<dbReference type="GO" id="GO:0008168">
    <property type="term" value="F:methyltransferase activity"/>
    <property type="evidence" value="ECO:0007669"/>
    <property type="project" value="UniProtKB-KW"/>
</dbReference>
<accession>A0A7W8GA77</accession>
<sequence length="250" mass="29626">MLKTDYAKVSKVYDKNKGRIDFPRDEEIEKLLETKESITVLDLACGTGNYLLGQQQHYEGKNIRWIGIDLSPEMLDIAKSKNLSAEFINANAESFNLEEESVDLIVCNFAFHHFENKQKCLEKIYATLKKGGVLRFRNVEPECMKEWWVYKYCPETFFEDKFRFWPKDLMIYELKKNHFANISAKLEYYEKYKPINELVENYKRRDSSQLAMIDDESYNKGLQRVIQEVSQGETEYKDVVALLEIRCEKR</sequence>
<name>A0A7W8GA77_9SPIR</name>